<dbReference type="Gene3D" id="2.120.10.30">
    <property type="entry name" value="TolB, C-terminal domain"/>
    <property type="match status" value="1"/>
</dbReference>
<dbReference type="PROSITE" id="PS50119">
    <property type="entry name" value="ZF_BBOX"/>
    <property type="match status" value="1"/>
</dbReference>
<keyword evidence="1" id="KW-0863">Zinc-finger</keyword>
<keyword evidence="2" id="KW-0175">Coiled coil</keyword>
<organism evidence="5 6">
    <name type="scientific">Pinctada imbricata</name>
    <name type="common">Atlantic pearl-oyster</name>
    <name type="synonym">Pinctada martensii</name>
    <dbReference type="NCBI Taxonomy" id="66713"/>
    <lineage>
        <taxon>Eukaryota</taxon>
        <taxon>Metazoa</taxon>
        <taxon>Spiralia</taxon>
        <taxon>Lophotrochozoa</taxon>
        <taxon>Mollusca</taxon>
        <taxon>Bivalvia</taxon>
        <taxon>Autobranchia</taxon>
        <taxon>Pteriomorphia</taxon>
        <taxon>Pterioida</taxon>
        <taxon>Pterioidea</taxon>
        <taxon>Pteriidae</taxon>
        <taxon>Pinctada</taxon>
    </lineage>
</organism>
<dbReference type="InterPro" id="IPR000315">
    <property type="entry name" value="Znf_B-box"/>
</dbReference>
<evidence type="ECO:0000256" key="1">
    <source>
        <dbReference type="PROSITE-ProRule" id="PRU00024"/>
    </source>
</evidence>
<evidence type="ECO:0000256" key="2">
    <source>
        <dbReference type="SAM" id="Coils"/>
    </source>
</evidence>
<dbReference type="SUPFAM" id="SSF63829">
    <property type="entry name" value="Calcium-dependent phosphotriesterase"/>
    <property type="match status" value="1"/>
</dbReference>
<dbReference type="SUPFAM" id="SSF57845">
    <property type="entry name" value="B-box zinc-binding domain"/>
    <property type="match status" value="1"/>
</dbReference>
<dbReference type="InterPro" id="IPR047153">
    <property type="entry name" value="TRIM45/56/19-like"/>
</dbReference>
<dbReference type="PANTHER" id="PTHR25462">
    <property type="entry name" value="BONUS, ISOFORM C-RELATED"/>
    <property type="match status" value="1"/>
</dbReference>
<evidence type="ECO:0000313" key="5">
    <source>
        <dbReference type="EMBL" id="KAK3106390.1"/>
    </source>
</evidence>
<evidence type="ECO:0000256" key="3">
    <source>
        <dbReference type="SAM" id="MobiDB-lite"/>
    </source>
</evidence>
<dbReference type="GO" id="GO:0061630">
    <property type="term" value="F:ubiquitin protein ligase activity"/>
    <property type="evidence" value="ECO:0007669"/>
    <property type="project" value="TreeGrafter"/>
</dbReference>
<feature type="region of interest" description="Disordered" evidence="3">
    <location>
        <begin position="1"/>
        <end position="27"/>
    </location>
</feature>
<dbReference type="GO" id="GO:0008270">
    <property type="term" value="F:zinc ion binding"/>
    <property type="evidence" value="ECO:0007669"/>
    <property type="project" value="UniProtKB-KW"/>
</dbReference>
<keyword evidence="1" id="KW-0479">Metal-binding</keyword>
<dbReference type="AlphaFoldDB" id="A0AA88YIU7"/>
<dbReference type="InterPro" id="IPR011042">
    <property type="entry name" value="6-blade_b-propeller_TolB-like"/>
</dbReference>
<comment type="caution">
    <text evidence="5">The sequence shown here is derived from an EMBL/GenBank/DDBJ whole genome shotgun (WGS) entry which is preliminary data.</text>
</comment>
<dbReference type="Proteomes" id="UP001186944">
    <property type="component" value="Unassembled WGS sequence"/>
</dbReference>
<dbReference type="EMBL" id="VSWD01000003">
    <property type="protein sequence ID" value="KAK3106390.1"/>
    <property type="molecule type" value="Genomic_DNA"/>
</dbReference>
<feature type="domain" description="B box-type" evidence="4">
    <location>
        <begin position="58"/>
        <end position="99"/>
    </location>
</feature>
<accession>A0AA88YIU7</accession>
<evidence type="ECO:0000313" key="6">
    <source>
        <dbReference type="Proteomes" id="UP001186944"/>
    </source>
</evidence>
<feature type="coiled-coil region" evidence="2">
    <location>
        <begin position="140"/>
        <end position="207"/>
    </location>
</feature>
<name>A0AA88YIU7_PINIB</name>
<feature type="compositionally biased region" description="Basic and acidic residues" evidence="3">
    <location>
        <begin position="9"/>
        <end position="19"/>
    </location>
</feature>
<sequence length="603" mass="68375">MAEGTYTPKLEHHNEEDKAPGLGKHNTQVLTNGIHHQNMDVHPGKKSVDLIRTQLSVTCSMRCERHPDEVLQRYCKTCNLYICIECITEKHVGHKLQKFTEIIKNKKTELSCTIEKTKSETVVDVERKLNKTRELRVEFLKESESRVEEVKQRAEFLKNQIDEVSEEVQNELCNLRNDYEDDFQNAEEKLSKSLNELQEMVKEYEVALSNDDHGWILKGCQNIGDEIEAALVNVNVPTDGPPVFRPGGRGTEVKDIFGQLEEDYEKFSDTIDIDSESDACLNKGTFNRQRNLPIRVRRDHKRGRNRKKLNLSADIRAPSRIKVAGATTEITAVLTLNTTEALIIANEPMDGAKICRVNRGILQTEKLDKVGRNVYDIALLDHRTLLFTEKKGTELYSYDLKSQKVAVKKSFSPNIVGGICCADDDVIVCCISDRVDYNVTEESKRSVVILSENEDQEFEFNGNSSTKLFTMPSRVTALGNSDLCVIDRLSEKRGRVVVFSQVSKVHFIYEGLKKNQSFDPTAVAVHRNSILIADRKFGIHELTSAGQFARYILNDSALWNPRSLAVDSESKAWIGCENGYILRMRIAQDCFSLMSIIDTETDA</sequence>
<protein>
    <recommendedName>
        <fullName evidence="4">B box-type domain-containing protein</fullName>
    </recommendedName>
</protein>
<reference evidence="5" key="1">
    <citation type="submission" date="2019-08" db="EMBL/GenBank/DDBJ databases">
        <title>The improved chromosome-level genome for the pearl oyster Pinctada fucata martensii using PacBio sequencing and Hi-C.</title>
        <authorList>
            <person name="Zheng Z."/>
        </authorList>
    </citation>
    <scope>NUCLEOTIDE SEQUENCE</scope>
    <source>
        <strain evidence="5">ZZ-2019</strain>
        <tissue evidence="5">Adductor muscle</tissue>
    </source>
</reference>
<keyword evidence="6" id="KW-1185">Reference proteome</keyword>
<dbReference type="PANTHER" id="PTHR25462:SF296">
    <property type="entry name" value="MEIOTIC P26, ISOFORM F"/>
    <property type="match status" value="1"/>
</dbReference>
<proteinExistence type="predicted"/>
<keyword evidence="1" id="KW-0862">Zinc</keyword>
<dbReference type="Gene3D" id="3.30.160.60">
    <property type="entry name" value="Classic Zinc Finger"/>
    <property type="match status" value="1"/>
</dbReference>
<dbReference type="Pfam" id="PF00643">
    <property type="entry name" value="zf-B_box"/>
    <property type="match status" value="1"/>
</dbReference>
<evidence type="ECO:0000259" key="4">
    <source>
        <dbReference type="PROSITE" id="PS50119"/>
    </source>
</evidence>
<gene>
    <name evidence="5" type="ORF">FSP39_019016</name>
</gene>